<dbReference type="GO" id="GO:0004497">
    <property type="term" value="F:monooxygenase activity"/>
    <property type="evidence" value="ECO:0007669"/>
    <property type="project" value="InterPro"/>
</dbReference>
<dbReference type="Proteomes" id="UP001190700">
    <property type="component" value="Unassembled WGS sequence"/>
</dbReference>
<feature type="non-terminal residue" evidence="1">
    <location>
        <position position="1"/>
    </location>
</feature>
<accession>A0AAE0EXP2</accession>
<dbReference type="SUPFAM" id="SSF48264">
    <property type="entry name" value="Cytochrome P450"/>
    <property type="match status" value="1"/>
</dbReference>
<comment type="caution">
    <text evidence="1">The sequence shown here is derived from an EMBL/GenBank/DDBJ whole genome shotgun (WGS) entry which is preliminary data.</text>
</comment>
<dbReference type="InterPro" id="IPR036396">
    <property type="entry name" value="Cyt_P450_sf"/>
</dbReference>
<dbReference type="EMBL" id="LGRX02032425">
    <property type="protein sequence ID" value="KAK3244012.1"/>
    <property type="molecule type" value="Genomic_DNA"/>
</dbReference>
<dbReference type="GO" id="GO:0005506">
    <property type="term" value="F:iron ion binding"/>
    <property type="evidence" value="ECO:0007669"/>
    <property type="project" value="InterPro"/>
</dbReference>
<evidence type="ECO:0000313" key="2">
    <source>
        <dbReference type="Proteomes" id="UP001190700"/>
    </source>
</evidence>
<keyword evidence="2" id="KW-1185">Reference proteome</keyword>
<evidence type="ECO:0000313" key="1">
    <source>
        <dbReference type="EMBL" id="KAK3244012.1"/>
    </source>
</evidence>
<dbReference type="AlphaFoldDB" id="A0AAE0EXP2"/>
<dbReference type="GO" id="GO:0016705">
    <property type="term" value="F:oxidoreductase activity, acting on paired donors, with incorporation or reduction of molecular oxygen"/>
    <property type="evidence" value="ECO:0007669"/>
    <property type="project" value="InterPro"/>
</dbReference>
<dbReference type="GO" id="GO:0020037">
    <property type="term" value="F:heme binding"/>
    <property type="evidence" value="ECO:0007669"/>
    <property type="project" value="InterPro"/>
</dbReference>
<name>A0AAE0EXP2_9CHLO</name>
<reference evidence="1 2" key="1">
    <citation type="journal article" date="2015" name="Genome Biol. Evol.">
        <title>Comparative Genomics of a Bacterivorous Green Alga Reveals Evolutionary Causalities and Consequences of Phago-Mixotrophic Mode of Nutrition.</title>
        <authorList>
            <person name="Burns J.A."/>
            <person name="Paasch A."/>
            <person name="Narechania A."/>
            <person name="Kim E."/>
        </authorList>
    </citation>
    <scope>NUCLEOTIDE SEQUENCE [LARGE SCALE GENOMIC DNA]</scope>
    <source>
        <strain evidence="1 2">PLY_AMNH</strain>
    </source>
</reference>
<organism evidence="1 2">
    <name type="scientific">Cymbomonas tetramitiformis</name>
    <dbReference type="NCBI Taxonomy" id="36881"/>
    <lineage>
        <taxon>Eukaryota</taxon>
        <taxon>Viridiplantae</taxon>
        <taxon>Chlorophyta</taxon>
        <taxon>Pyramimonadophyceae</taxon>
        <taxon>Pyramimonadales</taxon>
        <taxon>Pyramimonadaceae</taxon>
        <taxon>Cymbomonas</taxon>
    </lineage>
</organism>
<protein>
    <submittedName>
        <fullName evidence="1">Uncharacterized protein</fullName>
    </submittedName>
</protein>
<sequence length="133" mass="14874">GMRTLLQDVEHKGYIFPKGWKVKYHIDFSNWDKQLWGEDMMSPMSDNAPKSATASNAVFDICSRDLSGMPLVTLLVQGFTVEFLEHETALDGPAATKRVPLARHYVISCTQRHLHAMSIGAMSAGSMRRCPYA</sequence>
<proteinExistence type="predicted"/>
<gene>
    <name evidence="1" type="ORF">CYMTET_46362</name>
</gene>